<dbReference type="InterPro" id="IPR041262">
    <property type="entry name" value="GerD_central"/>
</dbReference>
<dbReference type="Pfam" id="PF17898">
    <property type="entry name" value="GerD"/>
    <property type="match status" value="1"/>
</dbReference>
<gene>
    <name evidence="4" type="primary">gerD</name>
    <name evidence="4" type="ORF">BkAM31D_00940</name>
</gene>
<evidence type="ECO:0000256" key="2">
    <source>
        <dbReference type="SAM" id="SignalP"/>
    </source>
</evidence>
<feature type="region of interest" description="Disordered" evidence="1">
    <location>
        <begin position="182"/>
        <end position="210"/>
    </location>
</feature>
<dbReference type="AlphaFoldDB" id="A0A1Y9THC6"/>
<feature type="compositionally biased region" description="Gly residues" evidence="1">
    <location>
        <begin position="190"/>
        <end position="210"/>
    </location>
</feature>
<evidence type="ECO:0000313" key="4">
    <source>
        <dbReference type="EMBL" id="ARK28557.1"/>
    </source>
</evidence>
<dbReference type="EMBL" id="CP020814">
    <property type="protein sequence ID" value="ARK28557.1"/>
    <property type="molecule type" value="Genomic_DNA"/>
</dbReference>
<proteinExistence type="predicted"/>
<keyword evidence="2" id="KW-0732">Signal</keyword>
<dbReference type="Proteomes" id="UP000193006">
    <property type="component" value="Chromosome"/>
</dbReference>
<accession>A0A1Y9THC6</accession>
<feature type="domain" description="Spore germination GerD central core" evidence="3">
    <location>
        <begin position="66"/>
        <end position="178"/>
    </location>
</feature>
<reference evidence="4 5" key="1">
    <citation type="submission" date="2017-04" db="EMBL/GenBank/DDBJ databases">
        <title>Bacillus krulwichiae AM31D Genome sequencing and assembly.</title>
        <authorList>
            <person name="Krulwich T.A."/>
            <person name="Anastor L."/>
            <person name="Ehrlich R."/>
            <person name="Ehrlich G.D."/>
            <person name="Janto B."/>
        </authorList>
    </citation>
    <scope>NUCLEOTIDE SEQUENCE [LARGE SCALE GENOMIC DNA]</scope>
    <source>
        <strain evidence="4 5">AM31D</strain>
    </source>
</reference>
<keyword evidence="5" id="KW-1185">Reference proteome</keyword>
<dbReference type="NCBIfam" id="NF040801">
    <property type="entry name" value="spore_GerD"/>
    <property type="match status" value="1"/>
</dbReference>
<name>A0A1Y9THC6_9BACI</name>
<dbReference type="STRING" id="199441.BkAM31D_00940"/>
<evidence type="ECO:0000256" key="1">
    <source>
        <dbReference type="SAM" id="MobiDB-lite"/>
    </source>
</evidence>
<dbReference type="RefSeq" id="WP_066159661.1">
    <property type="nucleotide sequence ID" value="NZ_CP020814.1"/>
</dbReference>
<feature type="chain" id="PRO_5010984602" evidence="2">
    <location>
        <begin position="24"/>
        <end position="210"/>
    </location>
</feature>
<protein>
    <submittedName>
        <fullName evidence="4">Spore germination protein GerD</fullName>
    </submittedName>
</protein>
<organism evidence="4 5">
    <name type="scientific">Halalkalibacter krulwichiae</name>
    <dbReference type="NCBI Taxonomy" id="199441"/>
    <lineage>
        <taxon>Bacteria</taxon>
        <taxon>Bacillati</taxon>
        <taxon>Bacillota</taxon>
        <taxon>Bacilli</taxon>
        <taxon>Bacillales</taxon>
        <taxon>Bacillaceae</taxon>
        <taxon>Halalkalibacter</taxon>
    </lineage>
</organism>
<sequence length="210" mass="23519" precursor="true">MKKTVFVFILTMLLTIVTSCAQAENGGGNTPDYESTKKMMVDMLKTDEGKQAIQEIMTDEELQKEIVMDNAFVRVTIQETLTSEAGRQFWQDVMKDPEFAQTFAESMQTENEKLLKGLMKDPEYQSMMITVLQDPEMEQALLETLKAKEYRQQVMTIMTEAFESPFFIAKVNEVLERVAQQQLEKQDQAQGGGGQEGEGGQEGGGGGQSS</sequence>
<evidence type="ECO:0000313" key="5">
    <source>
        <dbReference type="Proteomes" id="UP000193006"/>
    </source>
</evidence>
<evidence type="ECO:0000259" key="3">
    <source>
        <dbReference type="Pfam" id="PF17898"/>
    </source>
</evidence>
<feature type="signal peptide" evidence="2">
    <location>
        <begin position="1"/>
        <end position="23"/>
    </location>
</feature>
<dbReference type="KEGG" id="bkw:BkAM31D_00940"/>
<dbReference type="PROSITE" id="PS51257">
    <property type="entry name" value="PROKAR_LIPOPROTEIN"/>
    <property type="match status" value="1"/>
</dbReference>